<reference evidence="2" key="2">
    <citation type="submission" date="2018-08" db="UniProtKB">
        <authorList>
            <consortium name="EnsemblPlants"/>
        </authorList>
    </citation>
    <scope>IDENTIFICATION</scope>
    <source>
        <strain evidence="2">Yugu1</strain>
    </source>
</reference>
<protein>
    <submittedName>
        <fullName evidence="2">Uncharacterized protein</fullName>
    </submittedName>
</protein>
<sequence>MAGRDRAEPWGGAPGQREGGRWRAWSRPRGRPVRAAAQVSRQLASGSGGQETPVPDRAAAEEGKERGKERQRGERVSFYS</sequence>
<organism evidence="2 3">
    <name type="scientific">Setaria italica</name>
    <name type="common">Foxtail millet</name>
    <name type="synonym">Panicum italicum</name>
    <dbReference type="NCBI Taxonomy" id="4555"/>
    <lineage>
        <taxon>Eukaryota</taxon>
        <taxon>Viridiplantae</taxon>
        <taxon>Streptophyta</taxon>
        <taxon>Embryophyta</taxon>
        <taxon>Tracheophyta</taxon>
        <taxon>Spermatophyta</taxon>
        <taxon>Magnoliopsida</taxon>
        <taxon>Liliopsida</taxon>
        <taxon>Poales</taxon>
        <taxon>Poaceae</taxon>
        <taxon>PACMAD clade</taxon>
        <taxon>Panicoideae</taxon>
        <taxon>Panicodae</taxon>
        <taxon>Paniceae</taxon>
        <taxon>Cenchrinae</taxon>
        <taxon>Setaria</taxon>
    </lineage>
</organism>
<name>K3XNW1_SETIT</name>
<evidence type="ECO:0000256" key="1">
    <source>
        <dbReference type="SAM" id="MobiDB-lite"/>
    </source>
</evidence>
<accession>K3XNW1</accession>
<proteinExistence type="predicted"/>
<dbReference type="Gramene" id="KQL08246">
    <property type="protein sequence ID" value="KQL08246"/>
    <property type="gene ID" value="SETIT_003584mg"/>
</dbReference>
<dbReference type="EMBL" id="AGNK02003430">
    <property type="status" value="NOT_ANNOTATED_CDS"/>
    <property type="molecule type" value="Genomic_DNA"/>
</dbReference>
<feature type="compositionally biased region" description="Basic and acidic residues" evidence="1">
    <location>
        <begin position="58"/>
        <end position="80"/>
    </location>
</feature>
<dbReference type="HOGENOM" id="CLU_2594349_0_0_1"/>
<evidence type="ECO:0000313" key="3">
    <source>
        <dbReference type="Proteomes" id="UP000004995"/>
    </source>
</evidence>
<dbReference type="InParanoid" id="K3XNW1"/>
<keyword evidence="3" id="KW-1185">Reference proteome</keyword>
<dbReference type="EnsemblPlants" id="KQL08246">
    <property type="protein sequence ID" value="KQL08246"/>
    <property type="gene ID" value="SETIT_003584mg"/>
</dbReference>
<evidence type="ECO:0000313" key="2">
    <source>
        <dbReference type="EnsemblPlants" id="KQL08246"/>
    </source>
</evidence>
<reference evidence="3" key="1">
    <citation type="journal article" date="2012" name="Nat. Biotechnol.">
        <title>Reference genome sequence of the model plant Setaria.</title>
        <authorList>
            <person name="Bennetzen J.L."/>
            <person name="Schmutz J."/>
            <person name="Wang H."/>
            <person name="Percifield R."/>
            <person name="Hawkins J."/>
            <person name="Pontaroli A.C."/>
            <person name="Estep M."/>
            <person name="Feng L."/>
            <person name="Vaughn J.N."/>
            <person name="Grimwood J."/>
            <person name="Jenkins J."/>
            <person name="Barry K."/>
            <person name="Lindquist E."/>
            <person name="Hellsten U."/>
            <person name="Deshpande S."/>
            <person name="Wang X."/>
            <person name="Wu X."/>
            <person name="Mitros T."/>
            <person name="Triplett J."/>
            <person name="Yang X."/>
            <person name="Ye C.Y."/>
            <person name="Mauro-Herrera M."/>
            <person name="Wang L."/>
            <person name="Li P."/>
            <person name="Sharma M."/>
            <person name="Sharma R."/>
            <person name="Ronald P.C."/>
            <person name="Panaud O."/>
            <person name="Kellogg E.A."/>
            <person name="Brutnell T.P."/>
            <person name="Doust A.N."/>
            <person name="Tuskan G.A."/>
            <person name="Rokhsar D."/>
            <person name="Devos K.M."/>
        </authorList>
    </citation>
    <scope>NUCLEOTIDE SEQUENCE [LARGE SCALE GENOMIC DNA]</scope>
    <source>
        <strain evidence="3">cv. Yugu1</strain>
    </source>
</reference>
<dbReference type="AlphaFoldDB" id="K3XNW1"/>
<feature type="region of interest" description="Disordered" evidence="1">
    <location>
        <begin position="1"/>
        <end position="80"/>
    </location>
</feature>
<dbReference type="Proteomes" id="UP000004995">
    <property type="component" value="Unassembled WGS sequence"/>
</dbReference>